<dbReference type="Pfam" id="PF00010">
    <property type="entry name" value="HLH"/>
    <property type="match status" value="1"/>
</dbReference>
<dbReference type="AlphaFoldDB" id="A0A9N8ZMF8"/>
<dbReference type="InterPro" id="IPR036638">
    <property type="entry name" value="HLH_DNA-bd_sf"/>
</dbReference>
<evidence type="ECO:0000256" key="2">
    <source>
        <dbReference type="ARBA" id="ARBA00023242"/>
    </source>
</evidence>
<keyword evidence="7" id="KW-1185">Reference proteome</keyword>
<dbReference type="GO" id="GO:0046983">
    <property type="term" value="F:protein dimerization activity"/>
    <property type="evidence" value="ECO:0007669"/>
    <property type="project" value="InterPro"/>
</dbReference>
<dbReference type="PANTHER" id="PTHR10328">
    <property type="entry name" value="PROTEIN MAX MYC-ASSOCIATED FACTOR X"/>
    <property type="match status" value="1"/>
</dbReference>
<dbReference type="GO" id="GO:0003677">
    <property type="term" value="F:DNA binding"/>
    <property type="evidence" value="ECO:0007669"/>
    <property type="project" value="UniProtKB-KW"/>
</dbReference>
<dbReference type="SMART" id="SM00353">
    <property type="entry name" value="HLH"/>
    <property type="match status" value="1"/>
</dbReference>
<dbReference type="InterPro" id="IPR011598">
    <property type="entry name" value="bHLH_dom"/>
</dbReference>
<reference evidence="6" key="1">
    <citation type="submission" date="2021-06" db="EMBL/GenBank/DDBJ databases">
        <authorList>
            <person name="Kallberg Y."/>
            <person name="Tangrot J."/>
            <person name="Rosling A."/>
        </authorList>
    </citation>
    <scope>NUCLEOTIDE SEQUENCE</scope>
    <source>
        <strain evidence="6">MT106</strain>
    </source>
</reference>
<name>A0A9N8ZMF8_9GLOM</name>
<evidence type="ECO:0000313" key="6">
    <source>
        <dbReference type="EMBL" id="CAG8500648.1"/>
    </source>
</evidence>
<proteinExistence type="predicted"/>
<keyword evidence="2" id="KW-0539">Nucleus</keyword>
<keyword evidence="1" id="KW-0238">DNA-binding</keyword>
<accession>A0A9N8ZMF8</accession>
<dbReference type="GO" id="GO:0045944">
    <property type="term" value="P:positive regulation of transcription by RNA polymerase II"/>
    <property type="evidence" value="ECO:0007669"/>
    <property type="project" value="TreeGrafter"/>
</dbReference>
<dbReference type="GO" id="GO:0090575">
    <property type="term" value="C:RNA polymerase II transcription regulator complex"/>
    <property type="evidence" value="ECO:0007669"/>
    <property type="project" value="TreeGrafter"/>
</dbReference>
<feature type="region of interest" description="Disordered" evidence="4">
    <location>
        <begin position="1"/>
        <end position="111"/>
    </location>
</feature>
<dbReference type="Proteomes" id="UP000789831">
    <property type="component" value="Unassembled WGS sequence"/>
</dbReference>
<evidence type="ECO:0000256" key="3">
    <source>
        <dbReference type="SAM" id="Coils"/>
    </source>
</evidence>
<dbReference type="SUPFAM" id="SSF47459">
    <property type="entry name" value="HLH, helix-loop-helix DNA-binding domain"/>
    <property type="match status" value="1"/>
</dbReference>
<feature type="compositionally biased region" description="Polar residues" evidence="4">
    <location>
        <begin position="37"/>
        <end position="48"/>
    </location>
</feature>
<keyword evidence="3" id="KW-0175">Coiled coil</keyword>
<dbReference type="EMBL" id="CAJVPL010000469">
    <property type="protein sequence ID" value="CAG8500648.1"/>
    <property type="molecule type" value="Genomic_DNA"/>
</dbReference>
<feature type="region of interest" description="Disordered" evidence="4">
    <location>
        <begin position="156"/>
        <end position="226"/>
    </location>
</feature>
<evidence type="ECO:0000256" key="4">
    <source>
        <dbReference type="SAM" id="MobiDB-lite"/>
    </source>
</evidence>
<feature type="compositionally biased region" description="Low complexity" evidence="4">
    <location>
        <begin position="83"/>
        <end position="102"/>
    </location>
</feature>
<organism evidence="6 7">
    <name type="scientific">Ambispora gerdemannii</name>
    <dbReference type="NCBI Taxonomy" id="144530"/>
    <lineage>
        <taxon>Eukaryota</taxon>
        <taxon>Fungi</taxon>
        <taxon>Fungi incertae sedis</taxon>
        <taxon>Mucoromycota</taxon>
        <taxon>Glomeromycotina</taxon>
        <taxon>Glomeromycetes</taxon>
        <taxon>Archaeosporales</taxon>
        <taxon>Ambisporaceae</taxon>
        <taxon>Ambispora</taxon>
    </lineage>
</organism>
<dbReference type="OrthoDB" id="8964853at2759"/>
<feature type="domain" description="BHLH" evidence="5">
    <location>
        <begin position="349"/>
        <end position="400"/>
    </location>
</feature>
<feature type="compositionally biased region" description="Polar residues" evidence="4">
    <location>
        <begin position="67"/>
        <end position="76"/>
    </location>
</feature>
<protein>
    <submittedName>
        <fullName evidence="6">8586_t:CDS:1</fullName>
    </submittedName>
</protein>
<dbReference type="PROSITE" id="PS50888">
    <property type="entry name" value="BHLH"/>
    <property type="match status" value="1"/>
</dbReference>
<sequence length="434" mass="47765">MSSSITPSIPSATTTTTEPFSGRSLTPLEPQHAIPSYLTSQRRGSITDPSLHLSVPNPELARKYSQPDVNFQNSNSSERRGSFVDNFPPSSSSFSRPSSIKSEQSFSPMETRKLRDALPSISAGASPIKDGFPGPLMNPAFQAQIQQRRHSIAVGETFSPLKRKPSLNTPANPIHPLSPEEYPGKRRESYSDPNIQRLSLYDRRNSYSAPSSPPAPSQNSLASQSSSLPKLNINEVDTSLQEHVDACGINQYGDIVISDLHTSSNIASSHINGGGGEHGESSLTFSPFNPRVSQLVQDEISSTPVLTRRASMPVMTFPSRFNDTVGPQDPSSIPMDVDRYQTPYSRSPELRISHKLAERKRRKEMKELFDELRDSLPVDKSLKTSKWEILSKAVDFINTLKQNQEEISKEVESLRQELAALKGGSDLNTNASTS</sequence>
<feature type="coiled-coil region" evidence="3">
    <location>
        <begin position="397"/>
        <end position="424"/>
    </location>
</feature>
<evidence type="ECO:0000256" key="1">
    <source>
        <dbReference type="ARBA" id="ARBA00023125"/>
    </source>
</evidence>
<dbReference type="GO" id="GO:0003700">
    <property type="term" value="F:DNA-binding transcription factor activity"/>
    <property type="evidence" value="ECO:0007669"/>
    <property type="project" value="TreeGrafter"/>
</dbReference>
<feature type="compositionally biased region" description="Low complexity" evidence="4">
    <location>
        <begin position="217"/>
        <end position="226"/>
    </location>
</feature>
<gene>
    <name evidence="6" type="ORF">AGERDE_LOCUS4229</name>
</gene>
<dbReference type="PANTHER" id="PTHR10328:SF15">
    <property type="entry name" value="BHLH TRANSCRIPTION FACTOR"/>
    <property type="match status" value="1"/>
</dbReference>
<feature type="compositionally biased region" description="Low complexity" evidence="4">
    <location>
        <begin position="1"/>
        <end position="17"/>
    </location>
</feature>
<comment type="caution">
    <text evidence="6">The sequence shown here is derived from an EMBL/GenBank/DDBJ whole genome shotgun (WGS) entry which is preliminary data.</text>
</comment>
<dbReference type="Gene3D" id="4.10.280.10">
    <property type="entry name" value="Helix-loop-helix DNA-binding domain"/>
    <property type="match status" value="1"/>
</dbReference>
<evidence type="ECO:0000313" key="7">
    <source>
        <dbReference type="Proteomes" id="UP000789831"/>
    </source>
</evidence>
<evidence type="ECO:0000259" key="5">
    <source>
        <dbReference type="PROSITE" id="PS50888"/>
    </source>
</evidence>